<keyword evidence="2" id="KW-1185">Reference proteome</keyword>
<gene>
    <name evidence="1" type="ORF">L484_010118</name>
</gene>
<evidence type="ECO:0000313" key="1">
    <source>
        <dbReference type="EMBL" id="EXB25251.1"/>
    </source>
</evidence>
<sequence>MVSFLKGVCRLVTEISSLTVFSMVFWPDALHRRFLPVVVGGQDKYSDDKGAAFRGDEGDDELHDGDVNVDNFQPPFLPTMTTATCSVSLKTVIKVSFLRRRLSSTSPAKVELFLSPVMATELCFTIPQRR</sequence>
<accession>W9QLM2</accession>
<protein>
    <submittedName>
        <fullName evidence="1">Uncharacterized protein</fullName>
    </submittedName>
</protein>
<organism evidence="1 2">
    <name type="scientific">Morus notabilis</name>
    <dbReference type="NCBI Taxonomy" id="981085"/>
    <lineage>
        <taxon>Eukaryota</taxon>
        <taxon>Viridiplantae</taxon>
        <taxon>Streptophyta</taxon>
        <taxon>Embryophyta</taxon>
        <taxon>Tracheophyta</taxon>
        <taxon>Spermatophyta</taxon>
        <taxon>Magnoliopsida</taxon>
        <taxon>eudicotyledons</taxon>
        <taxon>Gunneridae</taxon>
        <taxon>Pentapetalae</taxon>
        <taxon>rosids</taxon>
        <taxon>fabids</taxon>
        <taxon>Rosales</taxon>
        <taxon>Moraceae</taxon>
        <taxon>Moreae</taxon>
        <taxon>Morus</taxon>
    </lineage>
</organism>
<reference evidence="2" key="1">
    <citation type="submission" date="2013-01" db="EMBL/GenBank/DDBJ databases">
        <title>Draft Genome Sequence of a Mulberry Tree, Morus notabilis C.K. Schneid.</title>
        <authorList>
            <person name="He N."/>
            <person name="Zhao S."/>
        </authorList>
    </citation>
    <scope>NUCLEOTIDE SEQUENCE</scope>
</reference>
<dbReference type="EMBL" id="KE343360">
    <property type="protein sequence ID" value="EXB25251.1"/>
    <property type="molecule type" value="Genomic_DNA"/>
</dbReference>
<name>W9QLM2_9ROSA</name>
<dbReference type="Proteomes" id="UP000030645">
    <property type="component" value="Unassembled WGS sequence"/>
</dbReference>
<dbReference type="AlphaFoldDB" id="W9QLM2"/>
<evidence type="ECO:0000313" key="2">
    <source>
        <dbReference type="Proteomes" id="UP000030645"/>
    </source>
</evidence>
<proteinExistence type="predicted"/>